<accession>A0A1E3XGJ7</accession>
<dbReference type="GO" id="GO:0008168">
    <property type="term" value="F:methyltransferase activity"/>
    <property type="evidence" value="ECO:0007669"/>
    <property type="project" value="UniProtKB-KW"/>
</dbReference>
<evidence type="ECO:0000313" key="1">
    <source>
        <dbReference type="EMBL" id="ODS34757.1"/>
    </source>
</evidence>
<dbReference type="Proteomes" id="UP000094056">
    <property type="component" value="Unassembled WGS sequence"/>
</dbReference>
<dbReference type="PATRIC" id="fig|1872076.5.peg.20"/>
<keyword evidence="1" id="KW-0808">Transferase</keyword>
<proteinExistence type="predicted"/>
<dbReference type="EMBL" id="MAYW01000001">
    <property type="protein sequence ID" value="ODS34757.1"/>
    <property type="molecule type" value="Genomic_DNA"/>
</dbReference>
<dbReference type="AlphaFoldDB" id="A0A1E3XGJ7"/>
<comment type="caution">
    <text evidence="1">The sequence shown here is derived from an EMBL/GenBank/DDBJ whole genome shotgun (WGS) entry which is preliminary data.</text>
</comment>
<gene>
    <name evidence="1" type="ORF">SCARUB_00017</name>
</gene>
<dbReference type="GO" id="GO:0032259">
    <property type="term" value="P:methylation"/>
    <property type="evidence" value="ECO:0007669"/>
    <property type="project" value="UniProtKB-KW"/>
</dbReference>
<organism evidence="1 2">
    <name type="scientific">Candidatus Scalindua rubra</name>
    <dbReference type="NCBI Taxonomy" id="1872076"/>
    <lineage>
        <taxon>Bacteria</taxon>
        <taxon>Pseudomonadati</taxon>
        <taxon>Planctomycetota</taxon>
        <taxon>Candidatus Brocadiia</taxon>
        <taxon>Candidatus Brocadiales</taxon>
        <taxon>Candidatus Scalinduaceae</taxon>
        <taxon>Candidatus Scalindua</taxon>
    </lineage>
</organism>
<sequence>MDDLKKKRSSNDSFWLMGQPDVRVENIKEGKDKGKSSTKTFEDRYRVEVQGFDYYNTKTGTIESGGTERIAMWMLDTDYDGRSLFP</sequence>
<name>A0A1E3XGJ7_9BACT</name>
<keyword evidence="1" id="KW-0489">Methyltransferase</keyword>
<evidence type="ECO:0000313" key="2">
    <source>
        <dbReference type="Proteomes" id="UP000094056"/>
    </source>
</evidence>
<reference evidence="1 2" key="1">
    <citation type="submission" date="2016-07" db="EMBL/GenBank/DDBJ databases">
        <title>Draft genome of Scalindua rubra, obtained from a brine-seawater interface in the Red Sea, sheds light on salt adaptation in anammox bacteria.</title>
        <authorList>
            <person name="Speth D.R."/>
            <person name="Lagkouvardos I."/>
            <person name="Wang Y."/>
            <person name="Qian P.-Y."/>
            <person name="Dutilh B.E."/>
            <person name="Jetten M.S."/>
        </authorList>
    </citation>
    <scope>NUCLEOTIDE SEQUENCE [LARGE SCALE GENOMIC DNA]</scope>
    <source>
        <strain evidence="1">BSI-1</strain>
    </source>
</reference>
<protein>
    <submittedName>
        <fullName evidence="1">Site-specific DNA-methyltransferase</fullName>
    </submittedName>
</protein>